<proteinExistence type="predicted"/>
<dbReference type="InterPro" id="IPR034660">
    <property type="entry name" value="DinB/YfiT-like"/>
</dbReference>
<feature type="domain" description="Mycothiol-dependent maleylpyruvate isomerase metal-binding" evidence="2">
    <location>
        <begin position="17"/>
        <end position="155"/>
    </location>
</feature>
<dbReference type="STRING" id="66430.ACS04_17170"/>
<dbReference type="InterPro" id="IPR010872">
    <property type="entry name" value="MDMPI_C-term_domain"/>
</dbReference>
<dbReference type="RefSeq" id="WP_048477506.1">
    <property type="nucleotide sequence ID" value="NZ_JBIRUD010000008.1"/>
</dbReference>
<sequence>MTVQPHPSLQPYADAWTHSIEAISELVLPLAEGEWNRATPCPGWSVRDVVSHIIGIECEQLGDPRPIHTVARDLRHVVDEFSRYMEVQVDVRRHHTAPEMTSELEYTIIRRSRQLRNEKRDPDTMVRGPLGDQVTLEHALRLRAFDVWIHEQDLRAALGAPGNWDSPGAFVARDLLLAGLPKVVAKLAGAPANSAVVIDVHGPVEFMRTVRVDAQGRGTVDGTPSLGPAVTLTMDWETYVRLAAGRVRAGAASVADRVKVEGDAELADAILAHFAVTP</sequence>
<dbReference type="Pfam" id="PF07398">
    <property type="entry name" value="MDMPI_C"/>
    <property type="match status" value="1"/>
</dbReference>
<feature type="domain" description="MDMPI C-terminal" evidence="1">
    <location>
        <begin position="171"/>
        <end position="268"/>
    </location>
</feature>
<evidence type="ECO:0000313" key="4">
    <source>
        <dbReference type="Proteomes" id="UP000035932"/>
    </source>
</evidence>
<dbReference type="GO" id="GO:0046872">
    <property type="term" value="F:metal ion binding"/>
    <property type="evidence" value="ECO:0007669"/>
    <property type="project" value="InterPro"/>
</dbReference>
<comment type="caution">
    <text evidence="3">The sequence shown here is derived from an EMBL/GenBank/DDBJ whole genome shotgun (WGS) entry which is preliminary data.</text>
</comment>
<evidence type="ECO:0000313" key="3">
    <source>
        <dbReference type="EMBL" id="KMO96616.1"/>
    </source>
</evidence>
<keyword evidence="4" id="KW-1185">Reference proteome</keyword>
<dbReference type="InterPro" id="IPR017517">
    <property type="entry name" value="Maleyloyr_isom"/>
</dbReference>
<dbReference type="Proteomes" id="UP000035932">
    <property type="component" value="Unassembled WGS sequence"/>
</dbReference>
<dbReference type="SUPFAM" id="SSF55718">
    <property type="entry name" value="SCP-like"/>
    <property type="match status" value="1"/>
</dbReference>
<evidence type="ECO:0000259" key="1">
    <source>
        <dbReference type="Pfam" id="PF07398"/>
    </source>
</evidence>
<dbReference type="EMBL" id="LFML01000067">
    <property type="protein sequence ID" value="KMO96616.1"/>
    <property type="molecule type" value="Genomic_DNA"/>
</dbReference>
<protein>
    <recommendedName>
        <fullName evidence="5">Mycothiol-dependent maleylpyruvate isomerase metal-binding domain-containing protein</fullName>
    </recommendedName>
</protein>
<evidence type="ECO:0000259" key="2">
    <source>
        <dbReference type="Pfam" id="PF11716"/>
    </source>
</evidence>
<dbReference type="SUPFAM" id="SSF109854">
    <property type="entry name" value="DinB/YfiT-like putative metalloenzymes"/>
    <property type="match status" value="1"/>
</dbReference>
<accession>A0A0J7AHM1</accession>
<dbReference type="InterPro" id="IPR036527">
    <property type="entry name" value="SCP2_sterol-bd_dom_sf"/>
</dbReference>
<dbReference type="InterPro" id="IPR024344">
    <property type="entry name" value="MDMPI_metal-binding"/>
</dbReference>
<evidence type="ECO:0008006" key="5">
    <source>
        <dbReference type="Google" id="ProtNLM"/>
    </source>
</evidence>
<dbReference type="AlphaFoldDB" id="A0A0J7AHM1"/>
<name>A0A0J7AHM1_9ACTN</name>
<gene>
    <name evidence="3" type="ORF">ACS04_17170</name>
</gene>
<reference evidence="3 4" key="1">
    <citation type="submission" date="2015-06" db="EMBL/GenBank/DDBJ databases">
        <title>Recapitulation of the evolution of biosynthetic gene clusters reveals hidden chemical diversity on bacterial genomes.</title>
        <authorList>
            <person name="Cruz-Morales P."/>
            <person name="Martinez-Guerrero C."/>
            <person name="Morales-Escalante M.A."/>
            <person name="Yanez-Guerra L.A."/>
            <person name="Kopp J.F."/>
            <person name="Feldmann J."/>
            <person name="Ramos-Aboites H.E."/>
            <person name="Barona-Gomez F."/>
        </authorList>
    </citation>
    <scope>NUCLEOTIDE SEQUENCE [LARGE SCALE GENOMIC DNA]</scope>
    <source>
        <strain evidence="3 4">ATCC 31245</strain>
    </source>
</reference>
<dbReference type="PATRIC" id="fig|66430.4.peg.6148"/>
<organism evidence="3 4">
    <name type="scientific">Streptomyces roseus</name>
    <dbReference type="NCBI Taxonomy" id="66430"/>
    <lineage>
        <taxon>Bacteria</taxon>
        <taxon>Bacillati</taxon>
        <taxon>Actinomycetota</taxon>
        <taxon>Actinomycetes</taxon>
        <taxon>Kitasatosporales</taxon>
        <taxon>Streptomycetaceae</taxon>
        <taxon>Streptomyces</taxon>
    </lineage>
</organism>
<dbReference type="NCBIfam" id="TIGR03083">
    <property type="entry name" value="maleylpyruvate isomerase family mycothiol-dependent enzyme"/>
    <property type="match status" value="1"/>
</dbReference>
<dbReference type="Gene3D" id="1.20.120.450">
    <property type="entry name" value="dinb family like domain"/>
    <property type="match status" value="1"/>
</dbReference>
<dbReference type="Gene3D" id="3.30.1050.10">
    <property type="entry name" value="SCP2 sterol-binding domain"/>
    <property type="match status" value="1"/>
</dbReference>
<dbReference type="OrthoDB" id="154293at2"/>
<dbReference type="Pfam" id="PF11716">
    <property type="entry name" value="MDMPI_N"/>
    <property type="match status" value="1"/>
</dbReference>